<evidence type="ECO:0000313" key="1">
    <source>
        <dbReference type="EMBL" id="KAF9579303.1"/>
    </source>
</evidence>
<protein>
    <submittedName>
        <fullName evidence="1">Uncharacterized protein</fullName>
    </submittedName>
</protein>
<proteinExistence type="predicted"/>
<dbReference type="AlphaFoldDB" id="A0A9P6FP81"/>
<dbReference type="EMBL" id="JAABOA010002876">
    <property type="protein sequence ID" value="KAF9579303.1"/>
    <property type="molecule type" value="Genomic_DNA"/>
</dbReference>
<comment type="caution">
    <text evidence="1">The sequence shown here is derived from an EMBL/GenBank/DDBJ whole genome shotgun (WGS) entry which is preliminary data.</text>
</comment>
<accession>A0A9P6FP81</accession>
<sequence length="212" mass="23774">MRRSAESALIEAKRHIEFAEKAQSTEDTIKQYQYAKNILEKVDTTKEDALSLKDMMDAFLELANVLENKGPATQDRAEKCRQRAAALEQELDRANAIAATTTTTLSAIGSPLLFSKKADRETFVYHLPAPGEQLETTRQLAYCLSLLQESVDETRLDPDALKWRCSTLKSSDESIRINTIAHQVVVEFIKDSEKNATAVEEVVQLAQVLDKE</sequence>
<keyword evidence="2" id="KW-1185">Reference proteome</keyword>
<evidence type="ECO:0000313" key="2">
    <source>
        <dbReference type="Proteomes" id="UP000780801"/>
    </source>
</evidence>
<organism evidence="1 2">
    <name type="scientific">Lunasporangiospora selenospora</name>
    <dbReference type="NCBI Taxonomy" id="979761"/>
    <lineage>
        <taxon>Eukaryota</taxon>
        <taxon>Fungi</taxon>
        <taxon>Fungi incertae sedis</taxon>
        <taxon>Mucoromycota</taxon>
        <taxon>Mortierellomycotina</taxon>
        <taxon>Mortierellomycetes</taxon>
        <taxon>Mortierellales</taxon>
        <taxon>Mortierellaceae</taxon>
        <taxon>Lunasporangiospora</taxon>
    </lineage>
</organism>
<reference evidence="1" key="1">
    <citation type="journal article" date="2020" name="Fungal Divers.">
        <title>Resolving the Mortierellaceae phylogeny through synthesis of multi-gene phylogenetics and phylogenomics.</title>
        <authorList>
            <person name="Vandepol N."/>
            <person name="Liber J."/>
            <person name="Desiro A."/>
            <person name="Na H."/>
            <person name="Kennedy M."/>
            <person name="Barry K."/>
            <person name="Grigoriev I.V."/>
            <person name="Miller A.N."/>
            <person name="O'Donnell K."/>
            <person name="Stajich J.E."/>
            <person name="Bonito G."/>
        </authorList>
    </citation>
    <scope>NUCLEOTIDE SEQUENCE</scope>
    <source>
        <strain evidence="1">KOD1015</strain>
    </source>
</reference>
<dbReference type="Proteomes" id="UP000780801">
    <property type="component" value="Unassembled WGS sequence"/>
</dbReference>
<feature type="non-terminal residue" evidence="1">
    <location>
        <position position="212"/>
    </location>
</feature>
<name>A0A9P6FP81_9FUNG</name>
<gene>
    <name evidence="1" type="ORF">BGW38_004495</name>
</gene>
<dbReference type="OrthoDB" id="2446413at2759"/>